<feature type="domain" description="Prolyl 4-hydroxylase alpha subunit" evidence="5">
    <location>
        <begin position="331"/>
        <end position="510"/>
    </location>
</feature>
<feature type="region of interest" description="Disordered" evidence="4">
    <location>
        <begin position="85"/>
        <end position="322"/>
    </location>
</feature>
<feature type="compositionally biased region" description="Basic residues" evidence="4">
    <location>
        <begin position="15"/>
        <end position="27"/>
    </location>
</feature>
<dbReference type="eggNOG" id="KOG3844">
    <property type="taxonomic scope" value="Eukaryota"/>
</dbReference>
<feature type="compositionally biased region" description="Basic and acidic residues" evidence="4">
    <location>
        <begin position="106"/>
        <end position="116"/>
    </location>
</feature>
<dbReference type="STRING" id="32264.T1KT24"/>
<evidence type="ECO:0000256" key="2">
    <source>
        <dbReference type="ARBA" id="ARBA00022964"/>
    </source>
</evidence>
<dbReference type="PANTHER" id="PTHR12117:SF0">
    <property type="entry name" value="PROLYL 3-HYDROXYLASE OGFOD1"/>
    <property type="match status" value="1"/>
</dbReference>
<evidence type="ECO:0000313" key="7">
    <source>
        <dbReference type="Proteomes" id="UP000015104"/>
    </source>
</evidence>
<dbReference type="AlphaFoldDB" id="T1KT24"/>
<dbReference type="EMBL" id="CAEY01000513">
    <property type="status" value="NOT_ANNOTATED_CDS"/>
    <property type="molecule type" value="Genomic_DNA"/>
</dbReference>
<feature type="compositionally biased region" description="Polar residues" evidence="4">
    <location>
        <begin position="195"/>
        <end position="206"/>
    </location>
</feature>
<name>T1KT24_TETUR</name>
<dbReference type="Pfam" id="PF13661">
    <property type="entry name" value="2OG-FeII_Oxy_4"/>
    <property type="match status" value="1"/>
</dbReference>
<feature type="compositionally biased region" description="Low complexity" evidence="4">
    <location>
        <begin position="233"/>
        <end position="242"/>
    </location>
</feature>
<reference evidence="7" key="1">
    <citation type="submission" date="2011-08" db="EMBL/GenBank/DDBJ databases">
        <authorList>
            <person name="Rombauts S."/>
        </authorList>
    </citation>
    <scope>NUCLEOTIDE SEQUENCE</scope>
    <source>
        <strain evidence="7">London</strain>
    </source>
</reference>
<accession>T1KT24</accession>
<evidence type="ECO:0000313" key="6">
    <source>
        <dbReference type="EnsemblMetazoa" id="tetur20g01670.1"/>
    </source>
</evidence>
<proteinExistence type="predicted"/>
<organism evidence="6 7">
    <name type="scientific">Tetranychus urticae</name>
    <name type="common">Two-spotted spider mite</name>
    <dbReference type="NCBI Taxonomy" id="32264"/>
    <lineage>
        <taxon>Eukaryota</taxon>
        <taxon>Metazoa</taxon>
        <taxon>Ecdysozoa</taxon>
        <taxon>Arthropoda</taxon>
        <taxon>Chelicerata</taxon>
        <taxon>Arachnida</taxon>
        <taxon>Acari</taxon>
        <taxon>Acariformes</taxon>
        <taxon>Trombidiformes</taxon>
        <taxon>Prostigmata</taxon>
        <taxon>Eleutherengona</taxon>
        <taxon>Raphignathae</taxon>
        <taxon>Tetranychoidea</taxon>
        <taxon>Tetranychidae</taxon>
        <taxon>Tetranychus</taxon>
    </lineage>
</organism>
<dbReference type="InterPro" id="IPR051842">
    <property type="entry name" value="uS12_prolyl_hydroxylase"/>
</dbReference>
<dbReference type="GO" id="GO:0006449">
    <property type="term" value="P:regulation of translational termination"/>
    <property type="evidence" value="ECO:0007669"/>
    <property type="project" value="TreeGrafter"/>
</dbReference>
<dbReference type="PANTHER" id="PTHR12117">
    <property type="entry name" value="HISTONE ACETYLTRANSFERASE COMPLEX"/>
    <property type="match status" value="1"/>
</dbReference>
<keyword evidence="7" id="KW-1185">Reference proteome</keyword>
<evidence type="ECO:0000256" key="3">
    <source>
        <dbReference type="ARBA" id="ARBA00023002"/>
    </source>
</evidence>
<keyword evidence="3" id="KW-0560">Oxidoreductase</keyword>
<feature type="compositionally biased region" description="Low complexity" evidence="4">
    <location>
        <begin position="294"/>
        <end position="310"/>
    </location>
</feature>
<dbReference type="GO" id="GO:0005737">
    <property type="term" value="C:cytoplasm"/>
    <property type="evidence" value="ECO:0007669"/>
    <property type="project" value="TreeGrafter"/>
</dbReference>
<sequence length="713" mass="80359">MTSVQESKMTGKMALKNKKKNKQKSLRSNRGDSVTFSGRCKSLKMEDDVEFIELNPCITESREAIRQLYQGAVIASPAPSSCTFVSPDSEYGVDLENHPARGQKKKERDEKEKDTRLSPLIELSYASPSPFTTPTPPLSDDRSRPESPYRVACFKPEIKDEPEIVKRTPSPLAIPPDYAFRVSPQRRSPRMFNKRSPSPEWSQSSRKSPRKQLDEPFKVPSAPARPISLDAPGTSGFVASSSAGGGPDPSPSPSSDSGSTATSSFSSGSHLYHTSSSSSGSGSGSGGGSGPGSGASSISGSISIPDPSHSSSDRPSPVEKPEDFDMILDPFKVCTIKNFIQDRDYLEKLRKYLTFKLPYEKRSADMFEYYQGNDDEFSKNRLVQSLEYTFVDKLVPFMSYMFGFPLRKDKLTLSASKYSFTNYLLCHDDVYEDKRIAFVLYLSKKWKKEYGGTLDFFGTNKHNDPTKPITSIIPEYNRLIFFEISPITHHQVSEVIVPEHDRITINGWFHGVFPPAKIIRDPEPQISEIRPANVSDDHIYIDNWMHKMYFSKSRQMRIQALFKENGYVYLPGFMRKEKFKEVVKALREADGWMFIGPPNRRRYEVLPEDLLPNIVKDCLRFFICEAMFLTMFNFTGCKLHALAFAAPEVEIQLKFAKYRMDESPDAETAEDIECDTEILDIATAIERGEPIAANVLYGQFPPSPNSPEEAINF</sequence>
<dbReference type="InterPro" id="IPR006620">
    <property type="entry name" value="Pro_4_hyd_alph"/>
</dbReference>
<feature type="compositionally biased region" description="Basic and acidic residues" evidence="4">
    <location>
        <begin position="156"/>
        <end position="166"/>
    </location>
</feature>
<dbReference type="Proteomes" id="UP000015104">
    <property type="component" value="Unassembled WGS sequence"/>
</dbReference>
<dbReference type="EnsemblMetazoa" id="tetur20g01670.1">
    <property type="protein sequence ID" value="tetur20g01670.1"/>
    <property type="gene ID" value="tetur20g01670"/>
</dbReference>
<dbReference type="Gene3D" id="2.60.120.620">
    <property type="entry name" value="q2cbj1_9rhob like domain"/>
    <property type="match status" value="2"/>
</dbReference>
<dbReference type="GO" id="GO:0031418">
    <property type="term" value="F:L-ascorbic acid binding"/>
    <property type="evidence" value="ECO:0007669"/>
    <property type="project" value="InterPro"/>
</dbReference>
<protein>
    <recommendedName>
        <fullName evidence="5">Prolyl 4-hydroxylase alpha subunit domain-containing protein</fullName>
    </recommendedName>
</protein>
<evidence type="ECO:0000259" key="5">
    <source>
        <dbReference type="SMART" id="SM00702"/>
    </source>
</evidence>
<evidence type="ECO:0000256" key="4">
    <source>
        <dbReference type="SAM" id="MobiDB-lite"/>
    </source>
</evidence>
<reference evidence="6" key="2">
    <citation type="submission" date="2015-06" db="UniProtKB">
        <authorList>
            <consortium name="EnsemblMetazoa"/>
        </authorList>
    </citation>
    <scope>IDENTIFICATION</scope>
</reference>
<feature type="compositionally biased region" description="Gly residues" evidence="4">
    <location>
        <begin position="281"/>
        <end position="293"/>
    </location>
</feature>
<keyword evidence="2" id="KW-0223">Dioxygenase</keyword>
<dbReference type="InterPro" id="IPR039558">
    <property type="entry name" value="TPA1/OFD1_N"/>
</dbReference>
<comment type="cofactor">
    <cofactor evidence="1">
        <name>L-ascorbate</name>
        <dbReference type="ChEBI" id="CHEBI:38290"/>
    </cofactor>
</comment>
<dbReference type="GO" id="GO:0031543">
    <property type="term" value="F:peptidyl-proline dioxygenase activity"/>
    <property type="evidence" value="ECO:0007669"/>
    <property type="project" value="TreeGrafter"/>
</dbReference>
<dbReference type="GO" id="GO:0005506">
    <property type="term" value="F:iron ion binding"/>
    <property type="evidence" value="ECO:0007669"/>
    <property type="project" value="InterPro"/>
</dbReference>
<dbReference type="SMART" id="SM00702">
    <property type="entry name" value="P4Hc"/>
    <property type="match status" value="1"/>
</dbReference>
<evidence type="ECO:0000256" key="1">
    <source>
        <dbReference type="ARBA" id="ARBA00001961"/>
    </source>
</evidence>
<feature type="region of interest" description="Disordered" evidence="4">
    <location>
        <begin position="1"/>
        <end position="36"/>
    </location>
</feature>
<dbReference type="HOGENOM" id="CLU_387498_0_0_1"/>
<feature type="compositionally biased region" description="Low complexity" evidence="4">
    <location>
        <begin position="253"/>
        <end position="280"/>
    </location>
</feature>